<evidence type="ECO:0000259" key="6">
    <source>
        <dbReference type="Pfam" id="PF00916"/>
    </source>
</evidence>
<dbReference type="Pfam" id="PF00916">
    <property type="entry name" value="Sulfate_transp"/>
    <property type="match status" value="1"/>
</dbReference>
<feature type="transmembrane region" description="Helical" evidence="5">
    <location>
        <begin position="20"/>
        <end position="39"/>
    </location>
</feature>
<dbReference type="GO" id="GO:0016020">
    <property type="term" value="C:membrane"/>
    <property type="evidence" value="ECO:0007669"/>
    <property type="project" value="UniProtKB-SubCell"/>
</dbReference>
<protein>
    <recommendedName>
        <fullName evidence="6">SLC26A/SulP transporter domain-containing protein</fullName>
    </recommendedName>
</protein>
<feature type="domain" description="SLC26A/SulP transporter" evidence="6">
    <location>
        <begin position="17"/>
        <end position="134"/>
    </location>
</feature>
<evidence type="ECO:0000256" key="3">
    <source>
        <dbReference type="ARBA" id="ARBA00022989"/>
    </source>
</evidence>
<organism evidence="7 8">
    <name type="scientific">Salibacterium salarium</name>
    <dbReference type="NCBI Taxonomy" id="284579"/>
    <lineage>
        <taxon>Bacteria</taxon>
        <taxon>Bacillati</taxon>
        <taxon>Bacillota</taxon>
        <taxon>Bacilli</taxon>
        <taxon>Bacillales</taxon>
        <taxon>Bacillaceae</taxon>
    </lineage>
</organism>
<evidence type="ECO:0000313" key="8">
    <source>
        <dbReference type="Proteomes" id="UP000275076"/>
    </source>
</evidence>
<feature type="transmembrane region" description="Helical" evidence="5">
    <location>
        <begin position="143"/>
        <end position="167"/>
    </location>
</feature>
<evidence type="ECO:0000256" key="5">
    <source>
        <dbReference type="SAM" id="Phobius"/>
    </source>
</evidence>
<dbReference type="EMBL" id="RBVX01000002">
    <property type="protein sequence ID" value="RSL34722.1"/>
    <property type="molecule type" value="Genomic_DNA"/>
</dbReference>
<dbReference type="InterPro" id="IPR011547">
    <property type="entry name" value="SLC26A/SulP_dom"/>
</dbReference>
<dbReference type="InterPro" id="IPR001902">
    <property type="entry name" value="SLC26A/SulP_fam"/>
</dbReference>
<evidence type="ECO:0000313" key="7">
    <source>
        <dbReference type="EMBL" id="RSL34722.1"/>
    </source>
</evidence>
<dbReference type="RefSeq" id="WP_125554126.1">
    <property type="nucleotide sequence ID" value="NZ_RBVX01000002.1"/>
</dbReference>
<accession>A0A3R9Q6J6</accession>
<dbReference type="AlphaFoldDB" id="A0A3R9Q6J6"/>
<gene>
    <name evidence="7" type="ORF">D7Z54_02455</name>
</gene>
<dbReference type="PANTHER" id="PTHR11814">
    <property type="entry name" value="SULFATE TRANSPORTER"/>
    <property type="match status" value="1"/>
</dbReference>
<keyword evidence="4 5" id="KW-0472">Membrane</keyword>
<sequence length="184" mass="20300">MVKASAFIKPLIFINEWKTLFPLSLFIALISFLESYTMATQMEEGTHIDPNQELFALGLANFSGSFVQAVPVAGAFSRSAVNRDANAKTIISSVFTACFVFLLLLFFTTPLAYLPHAVLAIIIISAAYKLIRWTVIITDPIVTITLMSSLLFGLKIGFFIGTGISVLGRVVKKLHRSEVHRDNK</sequence>
<keyword evidence="2 5" id="KW-0812">Transmembrane</keyword>
<evidence type="ECO:0000256" key="1">
    <source>
        <dbReference type="ARBA" id="ARBA00004141"/>
    </source>
</evidence>
<comment type="caution">
    <text evidence="7">The sequence shown here is derived from an EMBL/GenBank/DDBJ whole genome shotgun (WGS) entry which is preliminary data.</text>
</comment>
<proteinExistence type="predicted"/>
<keyword evidence="8" id="KW-1185">Reference proteome</keyword>
<reference evidence="7 8" key="1">
    <citation type="submission" date="2018-10" db="EMBL/GenBank/DDBJ databases">
        <title>Draft genome sequence of Bacillus salarius IM0101, isolated from a hypersaline soil in Inner Mongolia, China.</title>
        <authorList>
            <person name="Yamprayoonswat W."/>
            <person name="Boonvisut S."/>
            <person name="Jumpathong W."/>
            <person name="Sittihan S."/>
            <person name="Ruangsuj P."/>
            <person name="Wanthongcharoen S."/>
            <person name="Thongpramul N."/>
            <person name="Pimmason S."/>
            <person name="Yu B."/>
            <person name="Yasawong M."/>
        </authorList>
    </citation>
    <scope>NUCLEOTIDE SEQUENCE [LARGE SCALE GENOMIC DNA]</scope>
    <source>
        <strain evidence="7 8">IM0101</strain>
    </source>
</reference>
<feature type="transmembrane region" description="Helical" evidence="5">
    <location>
        <begin position="113"/>
        <end position="131"/>
    </location>
</feature>
<feature type="transmembrane region" description="Helical" evidence="5">
    <location>
        <begin position="54"/>
        <end position="77"/>
    </location>
</feature>
<keyword evidence="3 5" id="KW-1133">Transmembrane helix</keyword>
<feature type="transmembrane region" description="Helical" evidence="5">
    <location>
        <begin position="89"/>
        <end position="107"/>
    </location>
</feature>
<evidence type="ECO:0000256" key="4">
    <source>
        <dbReference type="ARBA" id="ARBA00023136"/>
    </source>
</evidence>
<name>A0A3R9Q6J6_9BACI</name>
<comment type="subcellular location">
    <subcellularLocation>
        <location evidence="1">Membrane</location>
        <topology evidence="1">Multi-pass membrane protein</topology>
    </subcellularLocation>
</comment>
<dbReference type="OrthoDB" id="9771198at2"/>
<dbReference type="GO" id="GO:0055085">
    <property type="term" value="P:transmembrane transport"/>
    <property type="evidence" value="ECO:0007669"/>
    <property type="project" value="InterPro"/>
</dbReference>
<evidence type="ECO:0000256" key="2">
    <source>
        <dbReference type="ARBA" id="ARBA00022692"/>
    </source>
</evidence>
<dbReference type="Proteomes" id="UP000275076">
    <property type="component" value="Unassembled WGS sequence"/>
</dbReference>